<organism evidence="7 8">
    <name type="scientific">Litorilinea aerophila</name>
    <dbReference type="NCBI Taxonomy" id="1204385"/>
    <lineage>
        <taxon>Bacteria</taxon>
        <taxon>Bacillati</taxon>
        <taxon>Chloroflexota</taxon>
        <taxon>Caldilineae</taxon>
        <taxon>Caldilineales</taxon>
        <taxon>Caldilineaceae</taxon>
        <taxon>Litorilinea</taxon>
    </lineage>
</organism>
<dbReference type="SUPFAM" id="SSF49503">
    <property type="entry name" value="Cupredoxins"/>
    <property type="match status" value="1"/>
</dbReference>
<keyword evidence="5" id="KW-1133">Transmembrane helix</keyword>
<evidence type="ECO:0000256" key="4">
    <source>
        <dbReference type="SAM" id="MobiDB-lite"/>
    </source>
</evidence>
<keyword evidence="2" id="KW-0964">Secreted</keyword>
<dbReference type="InterPro" id="IPR008972">
    <property type="entry name" value="Cupredoxin"/>
</dbReference>
<dbReference type="RefSeq" id="WP_141611224.1">
    <property type="nucleotide sequence ID" value="NZ_VIGC02000023.1"/>
</dbReference>
<dbReference type="SUPFAM" id="SSF49464">
    <property type="entry name" value="Carboxypeptidase regulatory domain-like"/>
    <property type="match status" value="1"/>
</dbReference>
<dbReference type="Gene3D" id="2.60.120.970">
    <property type="match status" value="1"/>
</dbReference>
<proteinExistence type="predicted"/>
<dbReference type="NCBIfam" id="NF033679">
    <property type="entry name" value="DNRLRE_dom"/>
    <property type="match status" value="1"/>
</dbReference>
<comment type="subcellular location">
    <subcellularLocation>
        <location evidence="1">Secreted</location>
    </subcellularLocation>
</comment>
<reference evidence="7 8" key="1">
    <citation type="submission" date="2019-06" db="EMBL/GenBank/DDBJ databases">
        <title>Genome sequence of Litorilinea aerophila BAA-2444.</title>
        <authorList>
            <person name="Maclea K.S."/>
            <person name="Maurais E.G."/>
            <person name="Iannazzi L.C."/>
        </authorList>
    </citation>
    <scope>NUCLEOTIDE SEQUENCE [LARGE SCALE GENOMIC DNA]</scope>
    <source>
        <strain evidence="7 8">ATCC BAA-2444</strain>
    </source>
</reference>
<comment type="caution">
    <text evidence="7">The sequence shown here is derived from an EMBL/GenBank/DDBJ whole genome shotgun (WGS) entry which is preliminary data.</text>
</comment>
<evidence type="ECO:0000256" key="1">
    <source>
        <dbReference type="ARBA" id="ARBA00004613"/>
    </source>
</evidence>
<dbReference type="EMBL" id="VIGC01000023">
    <property type="protein sequence ID" value="TQE94477.1"/>
    <property type="molecule type" value="Genomic_DNA"/>
</dbReference>
<evidence type="ECO:0000256" key="3">
    <source>
        <dbReference type="ARBA" id="ARBA00022729"/>
    </source>
</evidence>
<evidence type="ECO:0000259" key="6">
    <source>
        <dbReference type="Pfam" id="PF24517"/>
    </source>
</evidence>
<feature type="transmembrane region" description="Helical" evidence="5">
    <location>
        <begin position="12"/>
        <end position="34"/>
    </location>
</feature>
<keyword evidence="5" id="KW-0472">Membrane</keyword>
<dbReference type="OrthoDB" id="134722at2"/>
<dbReference type="Gene3D" id="2.60.40.420">
    <property type="entry name" value="Cupredoxins - blue copper proteins"/>
    <property type="match status" value="1"/>
</dbReference>
<keyword evidence="5" id="KW-0812">Transmembrane</keyword>
<dbReference type="Pfam" id="PF24517">
    <property type="entry name" value="CBM96"/>
    <property type="match status" value="1"/>
</dbReference>
<dbReference type="Proteomes" id="UP000317371">
    <property type="component" value="Unassembled WGS sequence"/>
</dbReference>
<feature type="region of interest" description="Disordered" evidence="4">
    <location>
        <begin position="845"/>
        <end position="869"/>
    </location>
</feature>
<evidence type="ECO:0000256" key="5">
    <source>
        <dbReference type="SAM" id="Phobius"/>
    </source>
</evidence>
<evidence type="ECO:0000256" key="2">
    <source>
        <dbReference type="ARBA" id="ARBA00022525"/>
    </source>
</evidence>
<dbReference type="InParanoid" id="A0A540VCI9"/>
<dbReference type="Gene3D" id="2.60.40.1120">
    <property type="entry name" value="Carboxypeptidase-like, regulatory domain"/>
    <property type="match status" value="1"/>
</dbReference>
<dbReference type="GO" id="GO:0005576">
    <property type="term" value="C:extracellular region"/>
    <property type="evidence" value="ECO:0007669"/>
    <property type="project" value="UniProtKB-SubCell"/>
</dbReference>
<gene>
    <name evidence="7" type="ORF">FKZ61_16345</name>
</gene>
<keyword evidence="8" id="KW-1185">Reference proteome</keyword>
<evidence type="ECO:0000313" key="8">
    <source>
        <dbReference type="Proteomes" id="UP000317371"/>
    </source>
</evidence>
<dbReference type="InterPro" id="IPR008969">
    <property type="entry name" value="CarboxyPept-like_regulatory"/>
</dbReference>
<name>A0A540VCI9_9CHLR</name>
<accession>A0A540VCI9</accession>
<dbReference type="InterPro" id="IPR055372">
    <property type="entry name" value="CBM96"/>
</dbReference>
<evidence type="ECO:0000313" key="7">
    <source>
        <dbReference type="EMBL" id="TQE94477.1"/>
    </source>
</evidence>
<sequence>MTFNHGHPRRFPYGLLGAIPILLLSVLWVGLAGLRPARGQAALFTAVLPVQEDAAVYANTPDANYGAGSLGAGPNVRSYLRFDLSSLPANATIQQATLRVKAAESSDNFASDVSIGRVDGAWSEMTVTWNSRPPVTPGSNSSTVVYPGSPWVAWDVTPLVQAWFSGAQTNYGFVLGTGPDQQLVRFQARESGIPPELVVDFTMPEDDDPDRPVPQENPFTDLGDAPDSSNNHGQNNTAYPGTLGHFPTVYQNTPPGQPAGPRHVNASMEAILGDGITREREADGGPDADGVNNILREPPPGAGGVVDVANNDRADDGWRNRSVPILDCRRTTLVVRVRKAPGAQLDHMRLNVWFDGNQDGDWEDTGICQFEDGQQARAYEWIVQDYLVDLSAIPAGASQNITVTTVLVHNPAPNQEADGRHWMRFTLSEQEAPRNPDTDLADGRGPHPASAFGTYAFGETEDLVYRTLPEGQPGTLELQKAVTVSSTPVAYGDTVTYTIRLKHRGGSGPVQAEIRDRLPYPQHLLPQMIGGNRQMVKVTERSPGVNPLNARVEVGRNLTTNVVEQRIRWKGTLAPDAEVELSFLVHVHPVCRRGEGTVTLANTASLHAPDGTRQDEKMVQFDAACPSYSLDDIEVEQQVLTDGNSAPDAQSAALEAPSVPLLSSLDQAWMRSTFTNRSGNQVTLGISLNFEEIKVTGASTAATEQALCRSLTLQPGESRAIDRELNIIAILIGLLEEIPDDPAQEVELRSRLRYTLLPPGESLDCALLATLAPEQVGEQVLPLRVRPWDLGDAPDSSNHAAAAMTAYPGVPANFPTVFDVATGAPEGPRHARPRPFHLGQRVEFEPDADLAPAPRNINPSTNTANRDRYDDGINLGSVNFQHCQNSTFQVRVFIHGAAQAALLDKGIDTAYINAWVDGNRDGDWADVAQCDNTSAPEHIVIDAPVDIASLVPGVNTLTVSTSGPVPWPPEQGEQPAWLRVMLSEEKSVKLTGQPYGDGRGPASGYRTGETEDYLLRPQGQGADPAVDVQVHWEPLPLGMDAGAAGVDMAGRSRRLTLKIEYHNNGSEAALDNILTITRSASLQNATILDVVSVPNLGIDKSTPNLDAIEIGDLEPGEGGTVLVSWKVEEGESVQATTLQNQVQMESRQSFDADPSNNGQAWEIPSQRRLPTLGWAMPCVPYAGPGPSATITSQNAATLRGTAEPDSSLVLLLEPLGDEEELTSASVRAQVPLTAPVQVGPTGSWVYQFDNLANGSYRVGVRYGSGAGMSGAWLHGMGTVWGSLVVDSSLPVDPACLVATDGQGRSFQEASGLNQLEPFGLPPLRTGLPYTLTARVTPGRENVRMALLLPAVQQLFYFEDLGNGTLRWSGCLTCVDFTAGAAIANNLIQYSLVVEEEGQENAYSGNVIEASSGIVRDALTGQPMPGATVQLLVQVPLSEATGSVYDVWSGAQPNPQQTDAQGGYLFAPPAGTYRLYVTAPGYQPYRSGDLAVANGEVIAQAIALTPAVQEAPDVWVAVGDGGFNPAVLTVPPGTVVRWVNVGSSDHSVVGSGLDSGWLSPGESYTITAGQAGTYPLQDGADPFTQATLVVDAEAPDPSTQFIFLPVIAR</sequence>
<dbReference type="Pfam" id="PF13620">
    <property type="entry name" value="CarboxypepD_reg"/>
    <property type="match status" value="1"/>
</dbReference>
<keyword evidence="3" id="KW-0732">Signal</keyword>
<protein>
    <submittedName>
        <fullName evidence="7">DNRLRE domain-containing protein</fullName>
    </submittedName>
</protein>
<feature type="compositionally biased region" description="Polar residues" evidence="4">
    <location>
        <begin position="227"/>
        <end position="238"/>
    </location>
</feature>
<feature type="region of interest" description="Disordered" evidence="4">
    <location>
        <begin position="202"/>
        <end position="238"/>
    </location>
</feature>
<feature type="domain" description="Carbohydrate-binding module family 96" evidence="6">
    <location>
        <begin position="48"/>
        <end position="199"/>
    </location>
</feature>